<gene>
    <name evidence="2" type="ORF">Cgig2_013652</name>
</gene>
<sequence length="185" mass="20361">MKSLLKKIIAALSSKTNEIRIRIMIFFLLHKSSIDKNTSITHSLSHKLHALVAPRHHHHTKKNEDVLQHEEDGGTHLLISYNRAEGTRERYTENFINKEEEEEEGVPRLDSHAFQGVGGSLGRRRGGRSGGGGGGGGRWRSGRGGGGGEGYRPGGGLVHQKITTKKRDVGRNCAQFCPRSVPHMS</sequence>
<feature type="region of interest" description="Disordered" evidence="1">
    <location>
        <begin position="116"/>
        <end position="157"/>
    </location>
</feature>
<dbReference type="AlphaFoldDB" id="A0A9Q1JVV3"/>
<organism evidence="2 3">
    <name type="scientific">Carnegiea gigantea</name>
    <dbReference type="NCBI Taxonomy" id="171969"/>
    <lineage>
        <taxon>Eukaryota</taxon>
        <taxon>Viridiplantae</taxon>
        <taxon>Streptophyta</taxon>
        <taxon>Embryophyta</taxon>
        <taxon>Tracheophyta</taxon>
        <taxon>Spermatophyta</taxon>
        <taxon>Magnoliopsida</taxon>
        <taxon>eudicotyledons</taxon>
        <taxon>Gunneridae</taxon>
        <taxon>Pentapetalae</taxon>
        <taxon>Caryophyllales</taxon>
        <taxon>Cactineae</taxon>
        <taxon>Cactaceae</taxon>
        <taxon>Cactoideae</taxon>
        <taxon>Echinocereeae</taxon>
        <taxon>Carnegiea</taxon>
    </lineage>
</organism>
<reference evidence="2" key="1">
    <citation type="submission" date="2022-04" db="EMBL/GenBank/DDBJ databases">
        <title>Carnegiea gigantea Genome sequencing and assembly v2.</title>
        <authorList>
            <person name="Copetti D."/>
            <person name="Sanderson M.J."/>
            <person name="Burquez A."/>
            <person name="Wojciechowski M.F."/>
        </authorList>
    </citation>
    <scope>NUCLEOTIDE SEQUENCE</scope>
    <source>
        <strain evidence="2">SGP5-SGP5p</strain>
        <tissue evidence="2">Aerial part</tissue>
    </source>
</reference>
<keyword evidence="3" id="KW-1185">Reference proteome</keyword>
<proteinExistence type="predicted"/>
<name>A0A9Q1JVV3_9CARY</name>
<evidence type="ECO:0000313" key="3">
    <source>
        <dbReference type="Proteomes" id="UP001153076"/>
    </source>
</evidence>
<dbReference type="EMBL" id="JAKOGI010000655">
    <property type="protein sequence ID" value="KAJ8431904.1"/>
    <property type="molecule type" value="Genomic_DNA"/>
</dbReference>
<accession>A0A9Q1JVV3</accession>
<evidence type="ECO:0000313" key="2">
    <source>
        <dbReference type="EMBL" id="KAJ8431904.1"/>
    </source>
</evidence>
<dbReference type="Proteomes" id="UP001153076">
    <property type="component" value="Unassembled WGS sequence"/>
</dbReference>
<evidence type="ECO:0000256" key="1">
    <source>
        <dbReference type="SAM" id="MobiDB-lite"/>
    </source>
</evidence>
<dbReference type="OrthoDB" id="1740981at2759"/>
<comment type="caution">
    <text evidence="2">The sequence shown here is derived from an EMBL/GenBank/DDBJ whole genome shotgun (WGS) entry which is preliminary data.</text>
</comment>
<protein>
    <submittedName>
        <fullName evidence="2">Uncharacterized protein</fullName>
    </submittedName>
</protein>
<feature type="compositionally biased region" description="Gly residues" evidence="1">
    <location>
        <begin position="128"/>
        <end position="157"/>
    </location>
</feature>